<name>A0A0B7MSJ4_9FUNG</name>
<gene>
    <name evidence="1" type="primary">PARPA_01346.1 scaffold 1359</name>
</gene>
<protein>
    <submittedName>
        <fullName evidence="1">Uncharacterized protein</fullName>
    </submittedName>
</protein>
<keyword evidence="2" id="KW-1185">Reference proteome</keyword>
<sequence length="151" mass="17279">MMWQRDVNASKNMFKGFRNTQDLRNDKRLFWNLMQTNGYSVEFTFKKKPIKKSSSKPLTAADFCEDIKNNQVLIWGVDSGVTDIYTVADSGDASEKGKIRSTSSKEYHHIPFFSHTGEEMIDIIATSSLVKVINDTLLPYESFNLTPTYAF</sequence>
<dbReference type="Proteomes" id="UP000054107">
    <property type="component" value="Unassembled WGS sequence"/>
</dbReference>
<evidence type="ECO:0000313" key="2">
    <source>
        <dbReference type="Proteomes" id="UP000054107"/>
    </source>
</evidence>
<reference evidence="1 2" key="1">
    <citation type="submission" date="2014-09" db="EMBL/GenBank/DDBJ databases">
        <authorList>
            <person name="Ellenberger Sabrina"/>
        </authorList>
    </citation>
    <scope>NUCLEOTIDE SEQUENCE [LARGE SCALE GENOMIC DNA]</scope>
    <source>
        <strain evidence="1 2">CBS 412.66</strain>
    </source>
</reference>
<dbReference type="OrthoDB" id="2290473at2759"/>
<proteinExistence type="predicted"/>
<evidence type="ECO:0000313" key="1">
    <source>
        <dbReference type="EMBL" id="CEP08037.1"/>
    </source>
</evidence>
<dbReference type="EMBL" id="LN719426">
    <property type="protein sequence ID" value="CEP08037.1"/>
    <property type="molecule type" value="Genomic_DNA"/>
</dbReference>
<organism evidence="1 2">
    <name type="scientific">Parasitella parasitica</name>
    <dbReference type="NCBI Taxonomy" id="35722"/>
    <lineage>
        <taxon>Eukaryota</taxon>
        <taxon>Fungi</taxon>
        <taxon>Fungi incertae sedis</taxon>
        <taxon>Mucoromycota</taxon>
        <taxon>Mucoromycotina</taxon>
        <taxon>Mucoromycetes</taxon>
        <taxon>Mucorales</taxon>
        <taxon>Mucorineae</taxon>
        <taxon>Mucoraceae</taxon>
        <taxon>Parasitella</taxon>
    </lineage>
</organism>
<accession>A0A0B7MSJ4</accession>
<dbReference type="AlphaFoldDB" id="A0A0B7MSJ4"/>